<keyword evidence="2" id="KW-1185">Reference proteome</keyword>
<organism evidence="1 2">
    <name type="scientific">Ichthyophthirius multifiliis</name>
    <name type="common">White spot disease agent</name>
    <name type="synonym">Ich</name>
    <dbReference type="NCBI Taxonomy" id="5932"/>
    <lineage>
        <taxon>Eukaryota</taxon>
        <taxon>Sar</taxon>
        <taxon>Alveolata</taxon>
        <taxon>Ciliophora</taxon>
        <taxon>Intramacronucleata</taxon>
        <taxon>Oligohymenophorea</taxon>
        <taxon>Hymenostomatida</taxon>
        <taxon>Ophryoglenina</taxon>
        <taxon>Ichthyophthirius</taxon>
    </lineage>
</organism>
<evidence type="ECO:0000313" key="1">
    <source>
        <dbReference type="EMBL" id="EGR26953.1"/>
    </source>
</evidence>
<reference evidence="1 2" key="1">
    <citation type="submission" date="2011-07" db="EMBL/GenBank/DDBJ databases">
        <authorList>
            <person name="Coyne R."/>
            <person name="Brami D."/>
            <person name="Johnson J."/>
            <person name="Hostetler J."/>
            <person name="Hannick L."/>
            <person name="Clark T."/>
            <person name="Cassidy-Hanley D."/>
            <person name="Inman J."/>
        </authorList>
    </citation>
    <scope>NUCLEOTIDE SEQUENCE [LARGE SCALE GENOMIC DNA]</scope>
    <source>
        <strain evidence="1 2">G5</strain>
    </source>
</reference>
<dbReference type="GO" id="GO:0008854">
    <property type="term" value="F:exodeoxyribonuclease V activity"/>
    <property type="evidence" value="ECO:0007669"/>
    <property type="project" value="UniProtKB-EC"/>
</dbReference>
<dbReference type="AlphaFoldDB" id="G0R6F2"/>
<gene>
    <name evidence="1" type="ORF">IMG5_204040</name>
</gene>
<dbReference type="RefSeq" id="XP_004023837.1">
    <property type="nucleotide sequence ID" value="XM_004023788.1"/>
</dbReference>
<dbReference type="Proteomes" id="UP000008983">
    <property type="component" value="Unassembled WGS sequence"/>
</dbReference>
<dbReference type="GeneID" id="14903016"/>
<keyword evidence="1" id="KW-0378">Hydrolase</keyword>
<sequence>MKNQLFENKNIISSTPIKKEKEYNCSQDLFNDQVINSQNKIPQQIRESPWEVYCWNHLQNLSPPINTFYNQNKNQEVSPHQNMVPKIMQSPFISQNNNAKYYVYQSPVFKIQFQNQTFLNKFLEHEQNIEYISDIVLQSCQNKQVLYKQPEQVEEELNDNKLCKRIIKFTDDDKYKPTIESIFKRNNELNSIQNNLFIYNSGGSNQKNNQNINNNLVTEKNNLFSDNNTTIKKAQEFSIQKKQQKCKKLFDSPQTAQKEQQGLSQTPSTKKKIFQLEKVLKTSKKKENEKIKFLLI</sequence>
<protein>
    <submittedName>
        <fullName evidence="1">Tesmin tso1-like cxc domain protein</fullName>
        <ecNumber evidence="1">3.1.11.5</ecNumber>
    </submittedName>
</protein>
<accession>G0R6F2</accession>
<proteinExistence type="predicted"/>
<dbReference type="EC" id="3.1.11.5" evidence="1"/>
<name>G0R6F2_ICHMU</name>
<dbReference type="EMBL" id="GL984396">
    <property type="protein sequence ID" value="EGR26953.1"/>
    <property type="molecule type" value="Genomic_DNA"/>
</dbReference>
<evidence type="ECO:0000313" key="2">
    <source>
        <dbReference type="Proteomes" id="UP000008983"/>
    </source>
</evidence>
<dbReference type="InParanoid" id="G0R6F2"/>